<evidence type="ECO:0000256" key="1">
    <source>
        <dbReference type="SAM" id="MobiDB-lite"/>
    </source>
</evidence>
<dbReference type="EMBL" id="ML179035">
    <property type="protein sequence ID" value="THV08580.1"/>
    <property type="molecule type" value="Genomic_DNA"/>
</dbReference>
<name>A0A4S8MYQ1_DENBC</name>
<dbReference type="OrthoDB" id="4072855at2759"/>
<organism evidence="2 3">
    <name type="scientific">Dendrothele bispora (strain CBS 962.96)</name>
    <dbReference type="NCBI Taxonomy" id="1314807"/>
    <lineage>
        <taxon>Eukaryota</taxon>
        <taxon>Fungi</taxon>
        <taxon>Dikarya</taxon>
        <taxon>Basidiomycota</taxon>
        <taxon>Agaricomycotina</taxon>
        <taxon>Agaricomycetes</taxon>
        <taxon>Agaricomycetidae</taxon>
        <taxon>Agaricales</taxon>
        <taxon>Agaricales incertae sedis</taxon>
        <taxon>Dendrothele</taxon>
    </lineage>
</organism>
<feature type="compositionally biased region" description="Polar residues" evidence="1">
    <location>
        <begin position="159"/>
        <end position="169"/>
    </location>
</feature>
<dbReference type="AlphaFoldDB" id="A0A4S8MYQ1"/>
<protein>
    <submittedName>
        <fullName evidence="2">Uncharacterized protein</fullName>
    </submittedName>
</protein>
<dbReference type="Proteomes" id="UP000297245">
    <property type="component" value="Unassembled WGS sequence"/>
</dbReference>
<accession>A0A4S8MYQ1</accession>
<evidence type="ECO:0000313" key="3">
    <source>
        <dbReference type="Proteomes" id="UP000297245"/>
    </source>
</evidence>
<gene>
    <name evidence="2" type="ORF">K435DRAFT_959124</name>
</gene>
<feature type="compositionally biased region" description="Polar residues" evidence="1">
    <location>
        <begin position="77"/>
        <end position="92"/>
    </location>
</feature>
<reference evidence="2 3" key="1">
    <citation type="journal article" date="2019" name="Nat. Ecol. Evol.">
        <title>Megaphylogeny resolves global patterns of mushroom evolution.</title>
        <authorList>
            <person name="Varga T."/>
            <person name="Krizsan K."/>
            <person name="Foldi C."/>
            <person name="Dima B."/>
            <person name="Sanchez-Garcia M."/>
            <person name="Sanchez-Ramirez S."/>
            <person name="Szollosi G.J."/>
            <person name="Szarkandi J.G."/>
            <person name="Papp V."/>
            <person name="Albert L."/>
            <person name="Andreopoulos W."/>
            <person name="Angelini C."/>
            <person name="Antonin V."/>
            <person name="Barry K.W."/>
            <person name="Bougher N.L."/>
            <person name="Buchanan P."/>
            <person name="Buyck B."/>
            <person name="Bense V."/>
            <person name="Catcheside P."/>
            <person name="Chovatia M."/>
            <person name="Cooper J."/>
            <person name="Damon W."/>
            <person name="Desjardin D."/>
            <person name="Finy P."/>
            <person name="Geml J."/>
            <person name="Haridas S."/>
            <person name="Hughes K."/>
            <person name="Justo A."/>
            <person name="Karasinski D."/>
            <person name="Kautmanova I."/>
            <person name="Kiss B."/>
            <person name="Kocsube S."/>
            <person name="Kotiranta H."/>
            <person name="LaButti K.M."/>
            <person name="Lechner B.E."/>
            <person name="Liimatainen K."/>
            <person name="Lipzen A."/>
            <person name="Lukacs Z."/>
            <person name="Mihaltcheva S."/>
            <person name="Morgado L.N."/>
            <person name="Niskanen T."/>
            <person name="Noordeloos M.E."/>
            <person name="Ohm R.A."/>
            <person name="Ortiz-Santana B."/>
            <person name="Ovrebo C."/>
            <person name="Racz N."/>
            <person name="Riley R."/>
            <person name="Savchenko A."/>
            <person name="Shiryaev A."/>
            <person name="Soop K."/>
            <person name="Spirin V."/>
            <person name="Szebenyi C."/>
            <person name="Tomsovsky M."/>
            <person name="Tulloss R.E."/>
            <person name="Uehling J."/>
            <person name="Grigoriev I.V."/>
            <person name="Vagvolgyi C."/>
            <person name="Papp T."/>
            <person name="Martin F.M."/>
            <person name="Miettinen O."/>
            <person name="Hibbett D.S."/>
            <person name="Nagy L.G."/>
        </authorList>
    </citation>
    <scope>NUCLEOTIDE SEQUENCE [LARGE SCALE GENOMIC DNA]</scope>
    <source>
        <strain evidence="2 3">CBS 962.96</strain>
    </source>
</reference>
<sequence>MDSSGPSKRVYTDAVRDDIRASNTFSASMNSDPDLAAKLRSVAMRARKRVTEGYMTNTTSSGLTSTSSRNFAKAQSTGTIFSSSQGPLQIQAQKLKRRRSQSELDEEINDSPNTDVEGNEAPDTAMLLDGKEGRPVKPLRNKSKAMMATMSLPALPLNVQTSLSASEPNQEPVDHGNGFQEDDWSMDASSFEIKQL</sequence>
<feature type="region of interest" description="Disordered" evidence="1">
    <location>
        <begin position="77"/>
        <end position="138"/>
    </location>
</feature>
<evidence type="ECO:0000313" key="2">
    <source>
        <dbReference type="EMBL" id="THV08580.1"/>
    </source>
</evidence>
<proteinExistence type="predicted"/>
<feature type="region of interest" description="Disordered" evidence="1">
    <location>
        <begin position="159"/>
        <end position="196"/>
    </location>
</feature>
<keyword evidence="3" id="KW-1185">Reference proteome</keyword>